<evidence type="ECO:0000313" key="6">
    <source>
        <dbReference type="Proteomes" id="UP001589647"/>
    </source>
</evidence>
<gene>
    <name evidence="5" type="ORF">ACFFV7_44665</name>
</gene>
<evidence type="ECO:0000256" key="2">
    <source>
        <dbReference type="RuleBase" id="RU362119"/>
    </source>
</evidence>
<feature type="domain" description="5'-Nucleotidase C-terminal" evidence="4">
    <location>
        <begin position="397"/>
        <end position="569"/>
    </location>
</feature>
<reference evidence="5 6" key="1">
    <citation type="submission" date="2024-09" db="EMBL/GenBank/DDBJ databases">
        <authorList>
            <person name="Sun Q."/>
            <person name="Mori K."/>
        </authorList>
    </citation>
    <scope>NUCLEOTIDE SEQUENCE [LARGE SCALE GENOMIC DNA]</scope>
    <source>
        <strain evidence="5 6">CCM 3426</strain>
    </source>
</reference>
<dbReference type="Pfam" id="PF02872">
    <property type="entry name" value="5_nucleotid_C"/>
    <property type="match status" value="1"/>
</dbReference>
<comment type="caution">
    <text evidence="5">The sequence shown here is derived from an EMBL/GenBank/DDBJ whole genome shotgun (WGS) entry which is preliminary data.</text>
</comment>
<keyword evidence="6" id="KW-1185">Reference proteome</keyword>
<keyword evidence="1 2" id="KW-0732">Signal</keyword>
<dbReference type="InterPro" id="IPR008334">
    <property type="entry name" value="5'-Nucleotdase_C"/>
</dbReference>
<protein>
    <submittedName>
        <fullName evidence="5">Bifunctional metallophosphatase/5'-nucleotidase</fullName>
    </submittedName>
</protein>
<dbReference type="InterPro" id="IPR036907">
    <property type="entry name" value="5'-Nucleotdase_C_sf"/>
</dbReference>
<proteinExistence type="inferred from homology"/>
<dbReference type="Gene3D" id="3.60.21.10">
    <property type="match status" value="1"/>
</dbReference>
<feature type="domain" description="Calcineurin-like phosphoesterase" evidence="3">
    <location>
        <begin position="53"/>
        <end position="316"/>
    </location>
</feature>
<keyword evidence="2" id="KW-0547">Nucleotide-binding</keyword>
<organism evidence="5 6">
    <name type="scientific">Nonomuraea spiralis</name>
    <dbReference type="NCBI Taxonomy" id="46182"/>
    <lineage>
        <taxon>Bacteria</taxon>
        <taxon>Bacillati</taxon>
        <taxon>Actinomycetota</taxon>
        <taxon>Actinomycetes</taxon>
        <taxon>Streptosporangiales</taxon>
        <taxon>Streptosporangiaceae</taxon>
        <taxon>Nonomuraea</taxon>
    </lineage>
</organism>
<dbReference type="InterPro" id="IPR004843">
    <property type="entry name" value="Calcineurin-like_PHP"/>
</dbReference>
<evidence type="ECO:0000256" key="1">
    <source>
        <dbReference type="ARBA" id="ARBA00022729"/>
    </source>
</evidence>
<comment type="similarity">
    <text evidence="2">Belongs to the 5'-nucleotidase family.</text>
</comment>
<name>A0ABV5IWD2_9ACTN</name>
<dbReference type="SUPFAM" id="SSF56300">
    <property type="entry name" value="Metallo-dependent phosphatases"/>
    <property type="match status" value="1"/>
</dbReference>
<dbReference type="PANTHER" id="PTHR11575:SF24">
    <property type="entry name" value="5'-NUCLEOTIDASE"/>
    <property type="match status" value="1"/>
</dbReference>
<dbReference type="Pfam" id="PF00149">
    <property type="entry name" value="Metallophos"/>
    <property type="match status" value="1"/>
</dbReference>
<dbReference type="RefSeq" id="WP_189654254.1">
    <property type="nucleotide sequence ID" value="NZ_BMRC01000066.1"/>
</dbReference>
<dbReference type="PANTHER" id="PTHR11575">
    <property type="entry name" value="5'-NUCLEOTIDASE-RELATED"/>
    <property type="match status" value="1"/>
</dbReference>
<dbReference type="EMBL" id="JBHMEI010000077">
    <property type="protein sequence ID" value="MFB9208338.1"/>
    <property type="molecule type" value="Genomic_DNA"/>
</dbReference>
<feature type="signal peptide" evidence="2">
    <location>
        <begin position="1"/>
        <end position="29"/>
    </location>
</feature>
<sequence>MTSRTLLRLCTAGVATAAGIALAVAPAVAATSGSAGHGNGHGNGHGGPTVPVRLLSINDLHGNLEPPSGSSSRILDPDGPLVDADGSLTGLAGGKYSIAGGVSYLATYVKQARTENTLVVAAGDLIGASPLISAAYHDEPTLEVLGSLGLNATAAGNHEFDEGYAELRRLMNGGCHPVDGCSPAGQWKGTDFDFLAANVVKEGTDQYALPPFYVKKINGVQVGFIGLVTATTPTIVTAEGIKGLQFTEEVAAANRASAYLARRGVKAQVVLMHEGDSITPNQSPDACSVNTANAGSRIARELNPQIDLVISGHSHQAYICKTKDPAGQDRLYTQGSSFGRVLTQIDLRVDKRTKDVIRSSVTADNKVVARTVTPDPQVEAQVQTWRTRSAEVANRKIGTITGDISNVVSNTSAATTKPETPLGDLIADSQLESAKAAGAEIALMNPGGIRTSLTYAQSGSEGDGVVTYGEAFAVQPFSNLVQVRTYTGAQLKALLEQQVWTPNPATGAINHRMLQVSSSLAYTFDTTKPVGSRVSGIKLNGTPVTDTQSIKIAANNFLMGGGDGFSVFTQSTDTWSGAIDLDAFTAYLTARSPITPSAADRITFVK</sequence>
<keyword evidence="2" id="KW-0378">Hydrolase</keyword>
<dbReference type="InterPro" id="IPR029052">
    <property type="entry name" value="Metallo-depent_PP-like"/>
</dbReference>
<evidence type="ECO:0000259" key="3">
    <source>
        <dbReference type="Pfam" id="PF00149"/>
    </source>
</evidence>
<evidence type="ECO:0000313" key="5">
    <source>
        <dbReference type="EMBL" id="MFB9208338.1"/>
    </source>
</evidence>
<dbReference type="Proteomes" id="UP001589647">
    <property type="component" value="Unassembled WGS sequence"/>
</dbReference>
<dbReference type="Gene3D" id="3.90.780.10">
    <property type="entry name" value="5'-Nucleotidase, C-terminal domain"/>
    <property type="match status" value="1"/>
</dbReference>
<accession>A0ABV5IWD2</accession>
<dbReference type="PRINTS" id="PR01607">
    <property type="entry name" value="APYRASEFAMLY"/>
</dbReference>
<feature type="chain" id="PRO_5045002007" evidence="2">
    <location>
        <begin position="30"/>
        <end position="606"/>
    </location>
</feature>
<dbReference type="SUPFAM" id="SSF55816">
    <property type="entry name" value="5'-nucleotidase (syn. UDP-sugar hydrolase), C-terminal domain"/>
    <property type="match status" value="1"/>
</dbReference>
<dbReference type="InterPro" id="IPR006179">
    <property type="entry name" value="5_nucleotidase/apyrase"/>
</dbReference>
<evidence type="ECO:0000259" key="4">
    <source>
        <dbReference type="Pfam" id="PF02872"/>
    </source>
</evidence>